<dbReference type="InterPro" id="IPR036942">
    <property type="entry name" value="Beta-barrel_TonB_sf"/>
</dbReference>
<comment type="similarity">
    <text evidence="8 9">Belongs to the TonB-dependent receptor family.</text>
</comment>
<keyword evidence="6 8" id="KW-0472">Membrane</keyword>
<evidence type="ECO:0000256" key="2">
    <source>
        <dbReference type="ARBA" id="ARBA00022448"/>
    </source>
</evidence>
<evidence type="ECO:0000256" key="6">
    <source>
        <dbReference type="ARBA" id="ARBA00023136"/>
    </source>
</evidence>
<evidence type="ECO:0000256" key="3">
    <source>
        <dbReference type="ARBA" id="ARBA00022452"/>
    </source>
</evidence>
<reference evidence="13" key="1">
    <citation type="submission" date="2024-02" db="EMBL/GenBank/DDBJ databases">
        <title>Sediminibacterium planktonica sp. nov. and Sediminibacterium longus sp. nov., isolated from surface lake and river water.</title>
        <authorList>
            <person name="Watanabe K."/>
            <person name="Takemine S."/>
            <person name="Ishii Y."/>
            <person name="Ogata Y."/>
            <person name="Shindo C."/>
            <person name="Suda W."/>
        </authorList>
    </citation>
    <scope>NUCLEOTIDE SEQUENCE</scope>
    <source>
        <strain evidence="13">KACHI17</strain>
    </source>
</reference>
<evidence type="ECO:0000259" key="12">
    <source>
        <dbReference type="Pfam" id="PF07715"/>
    </source>
</evidence>
<dbReference type="PROSITE" id="PS52016">
    <property type="entry name" value="TONB_DEPENDENT_REC_3"/>
    <property type="match status" value="1"/>
</dbReference>
<proteinExistence type="inferred from homology"/>
<dbReference type="SUPFAM" id="SSF56935">
    <property type="entry name" value="Porins"/>
    <property type="match status" value="1"/>
</dbReference>
<keyword evidence="7 8" id="KW-0998">Cell outer membrane</keyword>
<feature type="chain" id="PRO_5043961355" evidence="10">
    <location>
        <begin position="21"/>
        <end position="1043"/>
    </location>
</feature>
<dbReference type="GO" id="GO:0009279">
    <property type="term" value="C:cell outer membrane"/>
    <property type="evidence" value="ECO:0007669"/>
    <property type="project" value="UniProtKB-SubCell"/>
</dbReference>
<evidence type="ECO:0000256" key="9">
    <source>
        <dbReference type="RuleBase" id="RU003357"/>
    </source>
</evidence>
<dbReference type="RefSeq" id="WP_353549039.1">
    <property type="nucleotide sequence ID" value="NZ_AP029612.1"/>
</dbReference>
<dbReference type="SUPFAM" id="SSF49464">
    <property type="entry name" value="Carboxypeptidase regulatory domain-like"/>
    <property type="match status" value="1"/>
</dbReference>
<keyword evidence="5 9" id="KW-0798">TonB box</keyword>
<dbReference type="InterPro" id="IPR008969">
    <property type="entry name" value="CarboxyPept-like_regulatory"/>
</dbReference>
<evidence type="ECO:0000256" key="7">
    <source>
        <dbReference type="ARBA" id="ARBA00023237"/>
    </source>
</evidence>
<dbReference type="InterPro" id="IPR012910">
    <property type="entry name" value="Plug_dom"/>
</dbReference>
<evidence type="ECO:0000256" key="5">
    <source>
        <dbReference type="ARBA" id="ARBA00023077"/>
    </source>
</evidence>
<dbReference type="Pfam" id="PF07715">
    <property type="entry name" value="Plug"/>
    <property type="match status" value="1"/>
</dbReference>
<dbReference type="EMBL" id="AP029612">
    <property type="protein sequence ID" value="BFG71406.1"/>
    <property type="molecule type" value="Genomic_DNA"/>
</dbReference>
<evidence type="ECO:0000256" key="8">
    <source>
        <dbReference type="PROSITE-ProRule" id="PRU01360"/>
    </source>
</evidence>
<evidence type="ECO:0000256" key="4">
    <source>
        <dbReference type="ARBA" id="ARBA00022692"/>
    </source>
</evidence>
<accession>A0AAT9GLE6</accession>
<dbReference type="InterPro" id="IPR000531">
    <property type="entry name" value="Beta-barrel_TonB"/>
</dbReference>
<feature type="domain" description="TonB-dependent receptor plug" evidence="12">
    <location>
        <begin position="113"/>
        <end position="232"/>
    </location>
</feature>
<keyword evidence="2 8" id="KW-0813">Transport</keyword>
<dbReference type="InterPro" id="IPR023996">
    <property type="entry name" value="TonB-dep_OMP_SusC/RagA"/>
</dbReference>
<keyword evidence="13" id="KW-0675">Receptor</keyword>
<dbReference type="Gene3D" id="2.60.40.1120">
    <property type="entry name" value="Carboxypeptidase-like, regulatory domain"/>
    <property type="match status" value="1"/>
</dbReference>
<keyword evidence="3 8" id="KW-1134">Transmembrane beta strand</keyword>
<evidence type="ECO:0000259" key="11">
    <source>
        <dbReference type="Pfam" id="PF00593"/>
    </source>
</evidence>
<feature type="domain" description="TonB-dependent receptor-like beta-barrel" evidence="11">
    <location>
        <begin position="412"/>
        <end position="782"/>
    </location>
</feature>
<evidence type="ECO:0000256" key="10">
    <source>
        <dbReference type="SAM" id="SignalP"/>
    </source>
</evidence>
<organism evidence="13">
    <name type="scientific">Sediminibacterium sp. KACHI17</name>
    <dbReference type="NCBI Taxonomy" id="1751071"/>
    <lineage>
        <taxon>Bacteria</taxon>
        <taxon>Pseudomonadati</taxon>
        <taxon>Bacteroidota</taxon>
        <taxon>Chitinophagia</taxon>
        <taxon>Chitinophagales</taxon>
        <taxon>Chitinophagaceae</taxon>
        <taxon>Sediminibacterium</taxon>
    </lineage>
</organism>
<dbReference type="Gene3D" id="2.170.130.10">
    <property type="entry name" value="TonB-dependent receptor, plug domain"/>
    <property type="match status" value="1"/>
</dbReference>
<feature type="signal peptide" evidence="10">
    <location>
        <begin position="1"/>
        <end position="20"/>
    </location>
</feature>
<gene>
    <name evidence="13" type="ORF">KACHI17_22870</name>
</gene>
<name>A0AAT9GLE6_9BACT</name>
<dbReference type="InterPro" id="IPR023997">
    <property type="entry name" value="TonB-dep_OMP_SusC/RagA_CS"/>
</dbReference>
<keyword evidence="10" id="KW-0732">Signal</keyword>
<dbReference type="InterPro" id="IPR039426">
    <property type="entry name" value="TonB-dep_rcpt-like"/>
</dbReference>
<dbReference type="Gene3D" id="2.40.170.20">
    <property type="entry name" value="TonB-dependent receptor, beta-barrel domain"/>
    <property type="match status" value="1"/>
</dbReference>
<dbReference type="Pfam" id="PF00593">
    <property type="entry name" value="TonB_dep_Rec_b-barrel"/>
    <property type="match status" value="1"/>
</dbReference>
<sequence>MRKLLALFVSVVLLMTQLQAQTSRTFTGKVTDAKGAPLAGVTVSAGSDRRTVTDNAGNFTLQVGANVRSLRFTYVGYNILDASISDKNSITVSMTEEDKSLSEVVVVGYGTQKKKEITGSIASVKGEALANKPVQSFDQALGGRAAGVQVNIPNGVLNAPPVIRIRGTNSISLSSYPLIVLDGVPMFTGDFSATSSAGNILASINPNDIESVDVAKDAAATAIYGSRAANGVLFITTKKGKAGRSKVTLDSWVGFSQVQRLPTLLDAFQYTDYKNEALRNAGTFNAATNAFALTNGPDGQPINTRWYDYVYRTGVQHSNTISISGANESTNYYFSAGYTEQEGIIKRNDYKRLSLTMNVDHKVGKAVNIGGKIQYSSEKNLAAVSSGSLGDAFATAGLGRVVLVTAPNISPYNNDGTYNYSGALIGVMGNKQGQVGFNNPVIQLDLNRNDNYIEHVISNVYAQIKPVSWLTGRTTYGIDYVLSDNDIYFHPISGEGFASNGSVTATYSKNKRWVWTTTLQFDKTFGEKHNVSALAGIEHQKSDNNGFGLNRITVNDPAFTNIQGGWTTPNTSGLSIGENYLYSEFGRVQYNFDKKYYVTGNLRRDGASQLGANSKYGTFWGASVGWEVMNEKFWTSAKLDRIFSSFKVRASYGKVGNIGGLGNFASLSQFGSGLYGGNGTVAYSQAGNPNLTWETSKKTDVGINFGILKDRMTFEIGYYNSNNNGLLLFVPQPPSAGLPSTIPQNIGSMYNRGLEFSMNFAAVQKKDFSWNTSFNLSTNDNKVNSLAPGINSIIGSTGGLENPSITVPGQPISMIFVTRTKGVDPATGRRIFINAQGREVFFQHVAPAGQARFMYADGTTAPTVSNADAVVYKNTHAKIFGGWENTVRFKGFELTALLTYQFGNWIYFGTQAGLRDQRFWNNEVAVLNRWQKAGDVTEIPKPIFGDNVSNGSSFPLDINVFRGDFVKLRTLTVGYNLPKSLLDKIKITSARFYVNGNNLLILTKYPGPDPEVSSNGNGTTNFGVDRNTVANQRTLTIGLNIGF</sequence>
<keyword evidence="4 8" id="KW-0812">Transmembrane</keyword>
<dbReference type="NCBIfam" id="TIGR04057">
    <property type="entry name" value="SusC_RagA_signa"/>
    <property type="match status" value="1"/>
</dbReference>
<dbReference type="AlphaFoldDB" id="A0AAT9GLE6"/>
<evidence type="ECO:0000256" key="1">
    <source>
        <dbReference type="ARBA" id="ARBA00004571"/>
    </source>
</evidence>
<evidence type="ECO:0000313" key="13">
    <source>
        <dbReference type="EMBL" id="BFG71406.1"/>
    </source>
</evidence>
<dbReference type="NCBIfam" id="TIGR04056">
    <property type="entry name" value="OMP_RagA_SusC"/>
    <property type="match status" value="1"/>
</dbReference>
<protein>
    <submittedName>
        <fullName evidence="13">TonB-dependent receptor</fullName>
    </submittedName>
</protein>
<dbReference type="InterPro" id="IPR037066">
    <property type="entry name" value="Plug_dom_sf"/>
</dbReference>
<dbReference type="Pfam" id="PF13715">
    <property type="entry name" value="CarbopepD_reg_2"/>
    <property type="match status" value="1"/>
</dbReference>
<comment type="subcellular location">
    <subcellularLocation>
        <location evidence="1 8">Cell outer membrane</location>
        <topology evidence="1 8">Multi-pass membrane protein</topology>
    </subcellularLocation>
</comment>